<evidence type="ECO:0000313" key="6">
    <source>
        <dbReference type="EMBL" id="OSX71714.1"/>
    </source>
</evidence>
<comment type="similarity">
    <text evidence="1">Belongs to the short-chain dehydrogenases/reductases (SDR) family.</text>
</comment>
<evidence type="ECO:0000256" key="2">
    <source>
        <dbReference type="ARBA" id="ARBA00012948"/>
    </source>
</evidence>
<evidence type="ECO:0000313" key="7">
    <source>
        <dbReference type="Proteomes" id="UP000218209"/>
    </source>
</evidence>
<reference evidence="6 7" key="1">
    <citation type="submission" date="2017-03" db="EMBL/GenBank/DDBJ databases">
        <title>WGS assembly of Porphyra umbilicalis.</title>
        <authorList>
            <person name="Brawley S.H."/>
            <person name="Blouin N.A."/>
            <person name="Ficko-Blean E."/>
            <person name="Wheeler G.L."/>
            <person name="Lohr M."/>
            <person name="Goodson H.V."/>
            <person name="Jenkins J.W."/>
            <person name="Blaby-Haas C.E."/>
            <person name="Helliwell K.E."/>
            <person name="Chan C."/>
            <person name="Marriage T."/>
            <person name="Bhattacharya D."/>
            <person name="Klein A.S."/>
            <person name="Badis Y."/>
            <person name="Brodie J."/>
            <person name="Cao Y."/>
            <person name="Collen J."/>
            <person name="Dittami S.M."/>
            <person name="Gachon C.M."/>
            <person name="Green B.R."/>
            <person name="Karpowicz S."/>
            <person name="Kim J.W."/>
            <person name="Kudahl U."/>
            <person name="Lin S."/>
            <person name="Michel G."/>
            <person name="Mittag M."/>
            <person name="Olson B.J."/>
            <person name="Pangilinan J."/>
            <person name="Peng Y."/>
            <person name="Qiu H."/>
            <person name="Shu S."/>
            <person name="Singer J.T."/>
            <person name="Smith A.G."/>
            <person name="Sprecher B.N."/>
            <person name="Wagner V."/>
            <person name="Wang W."/>
            <person name="Wang Z.-Y."/>
            <person name="Yan J."/>
            <person name="Yarish C."/>
            <person name="Zoeuner-Riek S."/>
            <person name="Zhuang Y."/>
            <person name="Zou Y."/>
            <person name="Lindquist E.A."/>
            <person name="Grimwood J."/>
            <person name="Barry K."/>
            <person name="Rokhsar D.S."/>
            <person name="Schmutz J."/>
            <person name="Stiller J.W."/>
            <person name="Grossman A.R."/>
            <person name="Prochnik S.E."/>
        </authorList>
    </citation>
    <scope>NUCLEOTIDE SEQUENCE [LARGE SCALE GENOMIC DNA]</scope>
    <source>
        <strain evidence="6">4086291</strain>
    </source>
</reference>
<evidence type="ECO:0000256" key="3">
    <source>
        <dbReference type="ARBA" id="ARBA00023002"/>
    </source>
</evidence>
<dbReference type="InterPro" id="IPR036291">
    <property type="entry name" value="NAD(P)-bd_dom_sf"/>
</dbReference>
<accession>A0A1X6NSY2</accession>
<evidence type="ECO:0000256" key="5">
    <source>
        <dbReference type="SAM" id="MobiDB-lite"/>
    </source>
</evidence>
<evidence type="ECO:0000256" key="4">
    <source>
        <dbReference type="ARBA" id="ARBA00048508"/>
    </source>
</evidence>
<feature type="compositionally biased region" description="Acidic residues" evidence="5">
    <location>
        <begin position="146"/>
        <end position="161"/>
    </location>
</feature>
<dbReference type="PROSITE" id="PS00061">
    <property type="entry name" value="ADH_SHORT"/>
    <property type="match status" value="1"/>
</dbReference>
<dbReference type="InterPro" id="IPR050259">
    <property type="entry name" value="SDR"/>
</dbReference>
<feature type="compositionally biased region" description="Low complexity" evidence="5">
    <location>
        <begin position="193"/>
        <end position="210"/>
    </location>
</feature>
<dbReference type="PRINTS" id="PR00081">
    <property type="entry name" value="GDHRDH"/>
</dbReference>
<dbReference type="OrthoDB" id="1393670at2759"/>
<feature type="compositionally biased region" description="Gly residues" evidence="5">
    <location>
        <begin position="54"/>
        <end position="68"/>
    </location>
</feature>
<feature type="compositionally biased region" description="Gly residues" evidence="5">
    <location>
        <begin position="94"/>
        <end position="111"/>
    </location>
</feature>
<keyword evidence="7" id="KW-1185">Reference proteome</keyword>
<proteinExistence type="inferred from homology"/>
<dbReference type="InterPro" id="IPR020904">
    <property type="entry name" value="Sc_DH/Rdtase_CS"/>
</dbReference>
<dbReference type="InterPro" id="IPR002347">
    <property type="entry name" value="SDR_fam"/>
</dbReference>
<feature type="compositionally biased region" description="Gly residues" evidence="5">
    <location>
        <begin position="28"/>
        <end position="47"/>
    </location>
</feature>
<dbReference type="Gene3D" id="3.40.50.720">
    <property type="entry name" value="NAD(P)-binding Rossmann-like Domain"/>
    <property type="match status" value="1"/>
</dbReference>
<dbReference type="Proteomes" id="UP000218209">
    <property type="component" value="Unassembled WGS sequence"/>
</dbReference>
<name>A0A1X6NSY2_PORUM</name>
<sequence length="506" mass="51635">MTDLPAGGGPTATTAGARAPTDRRAPAAGGGGVGGVGGVGGGIGSSGGTSNNRGSGGGGGSAGGGGRTIGDSGDSGRAVHITSRRHREGRDGGRSGGVPIGGNGASSGLGGVSPDDGRRNRALLPPPGADPGLLGTRSPPHGHEVVDEEDDDEDDGEDVEESGYSGSDVPDRPSTPDTEELRRLIRGRGGRRAGSPAGGDLASGSGADPGSPDRGRGGGANGRPVDSRRTMSESSVPGGGGAVGAENGRPAQFLREYEPDLKTAMVTGASGVLGMAVTRMLLSENFRVVIHDSSVDALNDFVAELGSAAKRDVCYPICFDPSNSEAVAAAVARIDADAWPVYVLINNSGILSNTLVEETSIDEWRNVFAQNVDSAFLLSRALLPAMRKRKWGRIVNTCSLAGKTGGVTTGVAYSTTKGALQTLTFALARESAKDGITVNGIAPAYIRTPTVETYPEDVVDMLLRYIPVSRFCEPEEFAHVVRFLISPMSGFITGEIIDQNGGLHMS</sequence>
<dbReference type="Pfam" id="PF00106">
    <property type="entry name" value="adh_short"/>
    <property type="match status" value="1"/>
</dbReference>
<dbReference type="SUPFAM" id="SSF51735">
    <property type="entry name" value="NAD(P)-binding Rossmann-fold domains"/>
    <property type="match status" value="1"/>
</dbReference>
<dbReference type="PRINTS" id="PR00080">
    <property type="entry name" value="SDRFAMILY"/>
</dbReference>
<dbReference type="PANTHER" id="PTHR42879:SF2">
    <property type="entry name" value="3-OXOACYL-[ACYL-CARRIER-PROTEIN] REDUCTASE FABG"/>
    <property type="match status" value="1"/>
</dbReference>
<feature type="compositionally biased region" description="Gly residues" evidence="5">
    <location>
        <begin position="1"/>
        <end position="10"/>
    </location>
</feature>
<dbReference type="GO" id="GO:0032787">
    <property type="term" value="P:monocarboxylic acid metabolic process"/>
    <property type="evidence" value="ECO:0007669"/>
    <property type="project" value="UniProtKB-ARBA"/>
</dbReference>
<dbReference type="EMBL" id="KV919113">
    <property type="protein sequence ID" value="OSX71714.1"/>
    <property type="molecule type" value="Genomic_DNA"/>
</dbReference>
<dbReference type="PANTHER" id="PTHR42879">
    <property type="entry name" value="3-OXOACYL-(ACYL-CARRIER-PROTEIN) REDUCTASE"/>
    <property type="match status" value="1"/>
</dbReference>
<organism evidence="6 7">
    <name type="scientific">Porphyra umbilicalis</name>
    <name type="common">Purple laver</name>
    <name type="synonym">Red alga</name>
    <dbReference type="NCBI Taxonomy" id="2786"/>
    <lineage>
        <taxon>Eukaryota</taxon>
        <taxon>Rhodophyta</taxon>
        <taxon>Bangiophyceae</taxon>
        <taxon>Bangiales</taxon>
        <taxon>Bangiaceae</taxon>
        <taxon>Porphyra</taxon>
    </lineage>
</organism>
<comment type="catalytic activity">
    <reaction evidence="4">
        <text>a (3R)-hydroxyacyl-[ACP] + NADP(+) = a 3-oxoacyl-[ACP] + NADPH + H(+)</text>
        <dbReference type="Rhea" id="RHEA:17397"/>
        <dbReference type="Rhea" id="RHEA-COMP:9916"/>
        <dbReference type="Rhea" id="RHEA-COMP:9945"/>
        <dbReference type="ChEBI" id="CHEBI:15378"/>
        <dbReference type="ChEBI" id="CHEBI:57783"/>
        <dbReference type="ChEBI" id="CHEBI:58349"/>
        <dbReference type="ChEBI" id="CHEBI:78776"/>
        <dbReference type="ChEBI" id="CHEBI:78827"/>
        <dbReference type="EC" id="1.1.1.100"/>
    </reaction>
</comment>
<evidence type="ECO:0000256" key="1">
    <source>
        <dbReference type="ARBA" id="ARBA00006484"/>
    </source>
</evidence>
<feature type="region of interest" description="Disordered" evidence="5">
    <location>
        <begin position="1"/>
        <end position="249"/>
    </location>
</feature>
<protein>
    <recommendedName>
        <fullName evidence="2">3-oxoacyl-[acyl-carrier-protein] reductase</fullName>
        <ecNumber evidence="2">1.1.1.100</ecNumber>
    </recommendedName>
</protein>
<gene>
    <name evidence="6" type="ORF">BU14_0507s0012</name>
</gene>
<dbReference type="GO" id="GO:0004316">
    <property type="term" value="F:3-oxoacyl-[acyl-carrier-protein] reductase (NADPH) activity"/>
    <property type="evidence" value="ECO:0007669"/>
    <property type="project" value="UniProtKB-EC"/>
</dbReference>
<dbReference type="FunFam" id="3.40.50.720:FF:000173">
    <property type="entry name" value="3-oxoacyl-[acyl-carrier protein] reductase"/>
    <property type="match status" value="1"/>
</dbReference>
<dbReference type="EC" id="1.1.1.100" evidence="2"/>
<keyword evidence="3" id="KW-0560">Oxidoreductase</keyword>
<dbReference type="AlphaFoldDB" id="A0A1X6NSY2"/>